<dbReference type="InterPro" id="IPR044929">
    <property type="entry name" value="DNA/RNA_non-sp_Endonuclease_sf"/>
</dbReference>
<dbReference type="GO" id="GO:0005743">
    <property type="term" value="C:mitochondrial inner membrane"/>
    <property type="evidence" value="ECO:0007669"/>
    <property type="project" value="TreeGrafter"/>
</dbReference>
<dbReference type="GO" id="GO:0000014">
    <property type="term" value="F:single-stranded DNA endodeoxyribonuclease activity"/>
    <property type="evidence" value="ECO:0007669"/>
    <property type="project" value="TreeGrafter"/>
</dbReference>
<evidence type="ECO:0000259" key="5">
    <source>
        <dbReference type="SMART" id="SM00477"/>
    </source>
</evidence>
<organism evidence="7">
    <name type="scientific">Amorphochlora amoebiformis</name>
    <dbReference type="NCBI Taxonomy" id="1561963"/>
    <lineage>
        <taxon>Eukaryota</taxon>
        <taxon>Sar</taxon>
        <taxon>Rhizaria</taxon>
        <taxon>Cercozoa</taxon>
        <taxon>Chlorarachniophyceae</taxon>
        <taxon>Amorphochlora</taxon>
    </lineage>
</organism>
<dbReference type="InterPro" id="IPR001604">
    <property type="entry name" value="Endo_G_ENPP1-like_dom"/>
</dbReference>
<feature type="region of interest" description="Disordered" evidence="4">
    <location>
        <begin position="233"/>
        <end position="257"/>
    </location>
</feature>
<dbReference type="GO" id="GO:0003676">
    <property type="term" value="F:nucleic acid binding"/>
    <property type="evidence" value="ECO:0007669"/>
    <property type="project" value="InterPro"/>
</dbReference>
<dbReference type="SUPFAM" id="SSF54060">
    <property type="entry name" value="His-Me finger endonucleases"/>
    <property type="match status" value="1"/>
</dbReference>
<evidence type="ECO:0000256" key="4">
    <source>
        <dbReference type="SAM" id="MobiDB-lite"/>
    </source>
</evidence>
<sequence length="369" mass="41039">MAARVLGVLSGAAAAGVISSIYWKKEIESLRLRSFEEMDELSKVIKLENQVIQEAAIREIEESHRTALSNAYEEVLQSPNPPTPEGMQEVFPFEELPPNPGIIRHVKDGNFIIGYDPYLHAPRWVIERITRESVTGTASRKGVRFFEDKNLPNSLRVSNASFGGYTRGHMASAGAHKEDKKALVSTFVMSNIVAQDGTNNASDWLRLELWSRELAKEYGQVIVLNAIGIPTIEKDTPSRTPTANNPNRPDTTRRRSRGYVSYSTVNNGKAWSAVPNLLLKAVCVPNLGDDGKACVAFFVTANKPNPSKDKRIITFQCTREDFERASGIHNAFVRAQAMPNYLITRCKDPPTFYQPIIGKPVVGSDDLDY</sequence>
<dbReference type="SMART" id="SM00892">
    <property type="entry name" value="Endonuclease_NS"/>
    <property type="match status" value="1"/>
</dbReference>
<dbReference type="PANTHER" id="PTHR13966">
    <property type="entry name" value="ENDONUCLEASE RELATED"/>
    <property type="match status" value="1"/>
</dbReference>
<feature type="domain" description="DNA/RNA non-specific endonuclease/pyrophosphatase/phosphodiesterase" evidence="6">
    <location>
        <begin position="107"/>
        <end position="352"/>
    </location>
</feature>
<proteinExistence type="inferred from homology"/>
<gene>
    <name evidence="7" type="ORF">LAMO00422_LOCUS12436</name>
</gene>
<feature type="active site" description="Proton acceptor" evidence="2">
    <location>
        <position position="169"/>
    </location>
</feature>
<feature type="compositionally biased region" description="Low complexity" evidence="4">
    <location>
        <begin position="238"/>
        <end position="249"/>
    </location>
</feature>
<dbReference type="InterPro" id="IPR044925">
    <property type="entry name" value="His-Me_finger_sf"/>
</dbReference>
<evidence type="ECO:0008006" key="8">
    <source>
        <dbReference type="Google" id="ProtNLM"/>
    </source>
</evidence>
<feature type="binding site" evidence="3">
    <location>
        <position position="200"/>
    </location>
    <ligand>
        <name>Mg(2+)</name>
        <dbReference type="ChEBI" id="CHEBI:18420"/>
        <note>catalytic</note>
    </ligand>
</feature>
<dbReference type="InterPro" id="IPR040255">
    <property type="entry name" value="Non-specific_endonuclease"/>
</dbReference>
<reference evidence="7" key="1">
    <citation type="submission" date="2021-01" db="EMBL/GenBank/DDBJ databases">
        <authorList>
            <person name="Corre E."/>
            <person name="Pelletier E."/>
            <person name="Niang G."/>
            <person name="Scheremetjew M."/>
            <person name="Finn R."/>
            <person name="Kale V."/>
            <person name="Holt S."/>
            <person name="Cochrane G."/>
            <person name="Meng A."/>
            <person name="Brown T."/>
            <person name="Cohen L."/>
        </authorList>
    </citation>
    <scope>NUCLEOTIDE SEQUENCE</scope>
    <source>
        <strain evidence="7">CCMP2058</strain>
    </source>
</reference>
<accession>A0A7S0DG08</accession>
<evidence type="ECO:0000313" key="7">
    <source>
        <dbReference type="EMBL" id="CAD8453496.1"/>
    </source>
</evidence>
<evidence type="ECO:0000256" key="2">
    <source>
        <dbReference type="PIRSR" id="PIRSR640255-1"/>
    </source>
</evidence>
<evidence type="ECO:0000256" key="1">
    <source>
        <dbReference type="ARBA" id="ARBA00010052"/>
    </source>
</evidence>
<dbReference type="GO" id="GO:0004521">
    <property type="term" value="F:RNA endonuclease activity"/>
    <property type="evidence" value="ECO:0007669"/>
    <property type="project" value="TreeGrafter"/>
</dbReference>
<dbReference type="GO" id="GO:0005634">
    <property type="term" value="C:nucleus"/>
    <property type="evidence" value="ECO:0007669"/>
    <property type="project" value="TreeGrafter"/>
</dbReference>
<dbReference type="EMBL" id="HBEM01018223">
    <property type="protein sequence ID" value="CAD8453496.1"/>
    <property type="molecule type" value="Transcribed_RNA"/>
</dbReference>
<name>A0A7S0DG08_9EUKA</name>
<dbReference type="Gene3D" id="3.40.570.10">
    <property type="entry name" value="Extracellular Endonuclease, subunit A"/>
    <property type="match status" value="1"/>
</dbReference>
<comment type="similarity">
    <text evidence="1">Belongs to the DNA/RNA non-specific endonuclease family.</text>
</comment>
<evidence type="ECO:0000259" key="6">
    <source>
        <dbReference type="SMART" id="SM00892"/>
    </source>
</evidence>
<dbReference type="Pfam" id="PF01223">
    <property type="entry name" value="Endonuclease_NS"/>
    <property type="match status" value="1"/>
</dbReference>
<feature type="domain" description="ENPP1-3/EXOG-like endonuclease/phosphodiesterase" evidence="5">
    <location>
        <begin position="108"/>
        <end position="339"/>
    </location>
</feature>
<protein>
    <recommendedName>
        <fullName evidence="8">Endonuclease</fullName>
    </recommendedName>
</protein>
<dbReference type="GO" id="GO:0046872">
    <property type="term" value="F:metal ion binding"/>
    <property type="evidence" value="ECO:0007669"/>
    <property type="project" value="UniProtKB-KW"/>
</dbReference>
<keyword evidence="3" id="KW-0479">Metal-binding</keyword>
<dbReference type="SMART" id="SM00477">
    <property type="entry name" value="NUC"/>
    <property type="match status" value="1"/>
</dbReference>
<evidence type="ECO:0000256" key="3">
    <source>
        <dbReference type="PIRSR" id="PIRSR640255-2"/>
    </source>
</evidence>
<dbReference type="PANTHER" id="PTHR13966:SF5">
    <property type="entry name" value="ENDONUCLEASE G, MITOCHONDRIAL"/>
    <property type="match status" value="1"/>
</dbReference>
<dbReference type="AlphaFoldDB" id="A0A7S0DG08"/>
<dbReference type="InterPro" id="IPR020821">
    <property type="entry name" value="ENPP1-3/EXOG-like_nuc-like"/>
</dbReference>